<dbReference type="EMBL" id="MSTQ01000001">
    <property type="protein sequence ID" value="OLU06234.1"/>
    <property type="molecule type" value="Genomic_DNA"/>
</dbReference>
<accession>A0A1H0V7Q8</accession>
<keyword evidence="1" id="KW-0472">Membrane</keyword>
<feature type="transmembrane region" description="Helical" evidence="1">
    <location>
        <begin position="98"/>
        <end position="117"/>
    </location>
</feature>
<evidence type="ECO:0000313" key="2">
    <source>
        <dbReference type="EMBL" id="OLU06234.1"/>
    </source>
</evidence>
<keyword evidence="1" id="KW-1133">Transmembrane helix</keyword>
<proteinExistence type="predicted"/>
<evidence type="ECO:0000313" key="3">
    <source>
        <dbReference type="EMBL" id="SDP74480.1"/>
    </source>
</evidence>
<dbReference type="EMBL" id="LT629709">
    <property type="protein sequence ID" value="SDP74480.1"/>
    <property type="molecule type" value="Genomic_DNA"/>
</dbReference>
<name>A0A1H0V7Q8_PSERE</name>
<feature type="transmembrane region" description="Helical" evidence="1">
    <location>
        <begin position="52"/>
        <end position="77"/>
    </location>
</feature>
<evidence type="ECO:0000313" key="5">
    <source>
        <dbReference type="Proteomes" id="UP000198549"/>
    </source>
</evidence>
<evidence type="ECO:0000313" key="4">
    <source>
        <dbReference type="Proteomes" id="UP000186756"/>
    </source>
</evidence>
<reference evidence="2" key="2">
    <citation type="submission" date="2017-01" db="EMBL/GenBank/DDBJ databases">
        <authorList>
            <person name="Mah S.A."/>
            <person name="Swanson W.J."/>
            <person name="Moy G.W."/>
            <person name="Vacquier V.D."/>
        </authorList>
    </citation>
    <scope>NUCLEOTIDE SEQUENCE [LARGE SCALE GENOMIC DNA]</scope>
    <source>
        <strain evidence="2">MT1</strain>
    </source>
</reference>
<dbReference type="AlphaFoldDB" id="A0A1H0V7Q8"/>
<reference evidence="4" key="3">
    <citation type="submission" date="2017-01" db="EMBL/GenBank/DDBJ databases">
        <authorList>
            <person name="Poblete-Castro I."/>
        </authorList>
    </citation>
    <scope>NUCLEOTIDE SEQUENCE [LARGE SCALE GENOMIC DNA]</scope>
    <source>
        <strain evidence="4">DSM 18361 / CCUG 53116 / MT1</strain>
    </source>
</reference>
<reference evidence="3 5" key="1">
    <citation type="submission" date="2016-10" db="EMBL/GenBank/DDBJ databases">
        <authorList>
            <person name="de Groot N.N."/>
        </authorList>
    </citation>
    <scope>NUCLEOTIDE SEQUENCE [LARGE SCALE GENOMIC DNA]</scope>
    <source>
        <strain evidence="3 5">BS3776</strain>
    </source>
</reference>
<keyword evidence="1" id="KW-0812">Transmembrane</keyword>
<gene>
    <name evidence="2" type="ORF">BVK86_02425</name>
    <name evidence="3" type="ORF">SAMN04490202_5927</name>
</gene>
<dbReference type="Proteomes" id="UP000198549">
    <property type="component" value="Chromosome I"/>
</dbReference>
<dbReference type="Proteomes" id="UP000186756">
    <property type="component" value="Unassembled WGS sequence"/>
</dbReference>
<feature type="transmembrane region" description="Helical" evidence="1">
    <location>
        <begin position="7"/>
        <end position="32"/>
    </location>
</feature>
<protein>
    <submittedName>
        <fullName evidence="3">Uncharacterized protein</fullName>
    </submittedName>
</protein>
<organism evidence="3 5">
    <name type="scientific">Pseudomonas reinekei</name>
    <dbReference type="NCBI Taxonomy" id="395598"/>
    <lineage>
        <taxon>Bacteria</taxon>
        <taxon>Pseudomonadati</taxon>
        <taxon>Pseudomonadota</taxon>
        <taxon>Gammaproteobacteria</taxon>
        <taxon>Pseudomonadales</taxon>
        <taxon>Pseudomonadaceae</taxon>
        <taxon>Pseudomonas</taxon>
    </lineage>
</organism>
<evidence type="ECO:0000256" key="1">
    <source>
        <dbReference type="SAM" id="Phobius"/>
    </source>
</evidence>
<keyword evidence="4" id="KW-1185">Reference proteome</keyword>
<sequence length="120" mass="13679">MNKIEPGLIALVIFTPMFISLFSVFYLAYFYTEKIESLLSRSEFVKHHKRTFIGLGLMGKVIRSGFIASVLLVPRLMARRGGVDTDQVKNFPRTLKRLLLGSWIALTCSFFALIFFLPAK</sequence>